<proteinExistence type="predicted"/>
<dbReference type="InterPro" id="IPR011712">
    <property type="entry name" value="Sig_transdc_His_kin_sub3_dim/P"/>
</dbReference>
<organism evidence="11 12">
    <name type="scientific">Streptomyces fuscichromogenes</name>
    <dbReference type="NCBI Taxonomy" id="1324013"/>
    <lineage>
        <taxon>Bacteria</taxon>
        <taxon>Bacillati</taxon>
        <taxon>Actinomycetota</taxon>
        <taxon>Actinomycetes</taxon>
        <taxon>Kitasatosporales</taxon>
        <taxon>Streptomycetaceae</taxon>
        <taxon>Streptomyces</taxon>
    </lineage>
</organism>
<gene>
    <name evidence="11" type="ORF">GCM10011578_075130</name>
</gene>
<evidence type="ECO:0000256" key="5">
    <source>
        <dbReference type="ARBA" id="ARBA00022741"/>
    </source>
</evidence>
<dbReference type="CDD" id="cd16917">
    <property type="entry name" value="HATPase_UhpB-NarQ-NarX-like"/>
    <property type="match status" value="1"/>
</dbReference>
<dbReference type="EC" id="2.7.13.3" evidence="2"/>
<comment type="caution">
    <text evidence="11">The sequence shown here is derived from an EMBL/GenBank/DDBJ whole genome shotgun (WGS) entry which is preliminary data.</text>
</comment>
<dbReference type="GO" id="GO:0005524">
    <property type="term" value="F:ATP binding"/>
    <property type="evidence" value="ECO:0007669"/>
    <property type="project" value="UniProtKB-KW"/>
</dbReference>
<evidence type="ECO:0000313" key="11">
    <source>
        <dbReference type="EMBL" id="GGN34343.1"/>
    </source>
</evidence>
<feature type="transmembrane region" description="Helical" evidence="9">
    <location>
        <begin position="20"/>
        <end position="38"/>
    </location>
</feature>
<feature type="transmembrane region" description="Helical" evidence="9">
    <location>
        <begin position="91"/>
        <end position="109"/>
    </location>
</feature>
<evidence type="ECO:0000256" key="6">
    <source>
        <dbReference type="ARBA" id="ARBA00022777"/>
    </source>
</evidence>
<dbReference type="InterPro" id="IPR050482">
    <property type="entry name" value="Sensor_HK_TwoCompSys"/>
</dbReference>
<comment type="catalytic activity">
    <reaction evidence="1">
        <text>ATP + protein L-histidine = ADP + protein N-phospho-L-histidine.</text>
        <dbReference type="EC" id="2.7.13.3"/>
    </reaction>
</comment>
<accession>A0A918CVR0</accession>
<keyword evidence="4" id="KW-0808">Transferase</keyword>
<dbReference type="AlphaFoldDB" id="A0A918CVR0"/>
<evidence type="ECO:0000256" key="1">
    <source>
        <dbReference type="ARBA" id="ARBA00000085"/>
    </source>
</evidence>
<keyword evidence="9" id="KW-0812">Transmembrane</keyword>
<evidence type="ECO:0000256" key="8">
    <source>
        <dbReference type="ARBA" id="ARBA00023012"/>
    </source>
</evidence>
<keyword evidence="6" id="KW-0418">Kinase</keyword>
<protein>
    <recommendedName>
        <fullName evidence="2">histidine kinase</fullName>
        <ecNumber evidence="2">2.7.13.3</ecNumber>
    </recommendedName>
</protein>
<keyword evidence="9" id="KW-0472">Membrane</keyword>
<dbReference type="Gene3D" id="1.20.5.1930">
    <property type="match status" value="1"/>
</dbReference>
<reference evidence="11" key="2">
    <citation type="submission" date="2020-09" db="EMBL/GenBank/DDBJ databases">
        <authorList>
            <person name="Sun Q."/>
            <person name="Zhou Y."/>
        </authorList>
    </citation>
    <scope>NUCLEOTIDE SEQUENCE</scope>
    <source>
        <strain evidence="11">CGMCC 4.7110</strain>
    </source>
</reference>
<keyword evidence="8" id="KW-0902">Two-component regulatory system</keyword>
<dbReference type="SMART" id="SM00387">
    <property type="entry name" value="HATPase_c"/>
    <property type="match status" value="1"/>
</dbReference>
<evidence type="ECO:0000256" key="9">
    <source>
        <dbReference type="SAM" id="Phobius"/>
    </source>
</evidence>
<feature type="domain" description="Histidine kinase/HSP90-like ATPase" evidence="10">
    <location>
        <begin position="285"/>
        <end position="378"/>
    </location>
</feature>
<dbReference type="GO" id="GO:0046983">
    <property type="term" value="F:protein dimerization activity"/>
    <property type="evidence" value="ECO:0007669"/>
    <property type="project" value="InterPro"/>
</dbReference>
<evidence type="ECO:0000256" key="3">
    <source>
        <dbReference type="ARBA" id="ARBA00022553"/>
    </source>
</evidence>
<dbReference type="Pfam" id="PF02518">
    <property type="entry name" value="HATPase_c"/>
    <property type="match status" value="1"/>
</dbReference>
<dbReference type="Pfam" id="PF07730">
    <property type="entry name" value="HisKA_3"/>
    <property type="match status" value="1"/>
</dbReference>
<dbReference type="GO" id="GO:0000155">
    <property type="term" value="F:phosphorelay sensor kinase activity"/>
    <property type="evidence" value="ECO:0007669"/>
    <property type="project" value="InterPro"/>
</dbReference>
<evidence type="ECO:0000313" key="12">
    <source>
        <dbReference type="Proteomes" id="UP000653411"/>
    </source>
</evidence>
<dbReference type="SUPFAM" id="SSF55874">
    <property type="entry name" value="ATPase domain of HSP90 chaperone/DNA topoisomerase II/histidine kinase"/>
    <property type="match status" value="1"/>
</dbReference>
<evidence type="ECO:0000259" key="10">
    <source>
        <dbReference type="SMART" id="SM00387"/>
    </source>
</evidence>
<dbReference type="EMBL" id="BMML01000022">
    <property type="protein sequence ID" value="GGN34343.1"/>
    <property type="molecule type" value="Genomic_DNA"/>
</dbReference>
<dbReference type="InterPro" id="IPR036890">
    <property type="entry name" value="HATPase_C_sf"/>
</dbReference>
<name>A0A918CVR0_9ACTN</name>
<sequence>MVLTLCPAPLMQQNTDGSARGWWLLAGCEAVVAVALPLRRRVPVTVFLVIVNTLVAAVVWGAADGVRLSSLVFLSLAAALYGVGSHSTSWAGTWTALLGGGAVVAAGLWTNHLTAASPQYRGGSDVLAVVAPMPLAWATGFAARTHRANLAATAQRVEDVLRAQRVREQQAAQQERVRIAREMHDVVAHSLTLLVVRAETLRARGGELPSWSRTQIDGLAVAGRQAGGELRDLLRVLRGPDEAVPPGPVPGLDDLSELLDRSRDAGARVEALIEIPAEGEVLPRLVQLAVYRIVQESLTNARRHAPGAPVRVTVTADAGQLRCEVVNTRPTEPGTAGWGSGLGLVSMRERVDALGGELRAGPTEDGGFQVVAALPVSTESLDAAGV</sequence>
<keyword evidence="9" id="KW-1133">Transmembrane helix</keyword>
<keyword evidence="5" id="KW-0547">Nucleotide-binding</keyword>
<evidence type="ECO:0000256" key="4">
    <source>
        <dbReference type="ARBA" id="ARBA00022679"/>
    </source>
</evidence>
<keyword evidence="7" id="KW-0067">ATP-binding</keyword>
<evidence type="ECO:0000256" key="7">
    <source>
        <dbReference type="ARBA" id="ARBA00022840"/>
    </source>
</evidence>
<dbReference type="Proteomes" id="UP000653411">
    <property type="component" value="Unassembled WGS sequence"/>
</dbReference>
<evidence type="ECO:0000256" key="2">
    <source>
        <dbReference type="ARBA" id="ARBA00012438"/>
    </source>
</evidence>
<dbReference type="GO" id="GO:0016020">
    <property type="term" value="C:membrane"/>
    <property type="evidence" value="ECO:0007669"/>
    <property type="project" value="InterPro"/>
</dbReference>
<dbReference type="PANTHER" id="PTHR24421">
    <property type="entry name" value="NITRATE/NITRITE SENSOR PROTEIN NARX-RELATED"/>
    <property type="match status" value="1"/>
</dbReference>
<dbReference type="Gene3D" id="3.30.565.10">
    <property type="entry name" value="Histidine kinase-like ATPase, C-terminal domain"/>
    <property type="match status" value="1"/>
</dbReference>
<dbReference type="InterPro" id="IPR003594">
    <property type="entry name" value="HATPase_dom"/>
</dbReference>
<dbReference type="PANTHER" id="PTHR24421:SF10">
    <property type="entry name" value="NITRATE_NITRITE SENSOR PROTEIN NARQ"/>
    <property type="match status" value="1"/>
</dbReference>
<reference evidence="11" key="1">
    <citation type="journal article" date="2014" name="Int. J. Syst. Evol. Microbiol.">
        <title>Complete genome sequence of Corynebacterium casei LMG S-19264T (=DSM 44701T), isolated from a smear-ripened cheese.</title>
        <authorList>
            <consortium name="US DOE Joint Genome Institute (JGI-PGF)"/>
            <person name="Walter F."/>
            <person name="Albersmeier A."/>
            <person name="Kalinowski J."/>
            <person name="Ruckert C."/>
        </authorList>
    </citation>
    <scope>NUCLEOTIDE SEQUENCE</scope>
    <source>
        <strain evidence="11">CGMCC 4.7110</strain>
    </source>
</reference>
<feature type="transmembrane region" description="Helical" evidence="9">
    <location>
        <begin position="45"/>
        <end position="62"/>
    </location>
</feature>
<keyword evidence="12" id="KW-1185">Reference proteome</keyword>
<keyword evidence="3" id="KW-0597">Phosphoprotein</keyword>